<keyword evidence="2" id="KW-1185">Reference proteome</keyword>
<evidence type="ECO:0000313" key="2">
    <source>
        <dbReference type="Proteomes" id="UP000325081"/>
    </source>
</evidence>
<dbReference type="Proteomes" id="UP000325081">
    <property type="component" value="Unassembled WGS sequence"/>
</dbReference>
<gene>
    <name evidence="1" type="ORF">STAS_20214</name>
</gene>
<name>A0A5A7QG00_STRAF</name>
<accession>A0A5A7QG00</accession>
<dbReference type="EMBL" id="BKCP01006626">
    <property type="protein sequence ID" value="GER43367.1"/>
    <property type="molecule type" value="Genomic_DNA"/>
</dbReference>
<sequence length="108" mass="12055">MKTINIVVRRKLIGKEGSNRLVGEYLLDLLQVPTTVLFMRAPRTPSPHLRSLMTENKESLDTSLDQIRAKGGERERKVIGVSCKAADIVAPLRKKKRINFVILGFGGV</sequence>
<reference evidence="2" key="1">
    <citation type="journal article" date="2019" name="Curr. Biol.">
        <title>Genome Sequence of Striga asiatica Provides Insight into the Evolution of Plant Parasitism.</title>
        <authorList>
            <person name="Yoshida S."/>
            <person name="Kim S."/>
            <person name="Wafula E.K."/>
            <person name="Tanskanen J."/>
            <person name="Kim Y.M."/>
            <person name="Honaas L."/>
            <person name="Yang Z."/>
            <person name="Spallek T."/>
            <person name="Conn C.E."/>
            <person name="Ichihashi Y."/>
            <person name="Cheong K."/>
            <person name="Cui S."/>
            <person name="Der J.P."/>
            <person name="Gundlach H."/>
            <person name="Jiao Y."/>
            <person name="Hori C."/>
            <person name="Ishida J.K."/>
            <person name="Kasahara H."/>
            <person name="Kiba T."/>
            <person name="Kim M.S."/>
            <person name="Koo N."/>
            <person name="Laohavisit A."/>
            <person name="Lee Y.H."/>
            <person name="Lumba S."/>
            <person name="McCourt P."/>
            <person name="Mortimer J.C."/>
            <person name="Mutuku J.M."/>
            <person name="Nomura T."/>
            <person name="Sasaki-Sekimoto Y."/>
            <person name="Seto Y."/>
            <person name="Wang Y."/>
            <person name="Wakatake T."/>
            <person name="Sakakibara H."/>
            <person name="Demura T."/>
            <person name="Yamaguchi S."/>
            <person name="Yoneyama K."/>
            <person name="Manabe R.I."/>
            <person name="Nelson D.C."/>
            <person name="Schulman A.H."/>
            <person name="Timko M.P."/>
            <person name="dePamphilis C.W."/>
            <person name="Choi D."/>
            <person name="Shirasu K."/>
        </authorList>
    </citation>
    <scope>NUCLEOTIDE SEQUENCE [LARGE SCALE GENOMIC DNA]</scope>
    <source>
        <strain evidence="2">cv. UVA1</strain>
    </source>
</reference>
<protein>
    <submittedName>
        <fullName evidence="1">Aphid transmission protein</fullName>
    </submittedName>
</protein>
<evidence type="ECO:0000313" key="1">
    <source>
        <dbReference type="EMBL" id="GER43367.1"/>
    </source>
</evidence>
<dbReference type="AlphaFoldDB" id="A0A5A7QG00"/>
<comment type="caution">
    <text evidence="1">The sequence shown here is derived from an EMBL/GenBank/DDBJ whole genome shotgun (WGS) entry which is preliminary data.</text>
</comment>
<organism evidence="1 2">
    <name type="scientific">Striga asiatica</name>
    <name type="common">Asiatic witchweed</name>
    <name type="synonym">Buchnera asiatica</name>
    <dbReference type="NCBI Taxonomy" id="4170"/>
    <lineage>
        <taxon>Eukaryota</taxon>
        <taxon>Viridiplantae</taxon>
        <taxon>Streptophyta</taxon>
        <taxon>Embryophyta</taxon>
        <taxon>Tracheophyta</taxon>
        <taxon>Spermatophyta</taxon>
        <taxon>Magnoliopsida</taxon>
        <taxon>eudicotyledons</taxon>
        <taxon>Gunneridae</taxon>
        <taxon>Pentapetalae</taxon>
        <taxon>asterids</taxon>
        <taxon>lamiids</taxon>
        <taxon>Lamiales</taxon>
        <taxon>Orobanchaceae</taxon>
        <taxon>Buchnereae</taxon>
        <taxon>Striga</taxon>
    </lineage>
</organism>
<proteinExistence type="predicted"/>